<gene>
    <name evidence="3" type="ORF">GH808_12260</name>
</gene>
<feature type="transmembrane region" description="Helical" evidence="1">
    <location>
        <begin position="136"/>
        <end position="158"/>
    </location>
</feature>
<accession>A0ABR6WX75</accession>
<protein>
    <submittedName>
        <fullName evidence="3">Ion transport channel</fullName>
    </submittedName>
</protein>
<feature type="transmembrane region" description="Helical" evidence="1">
    <location>
        <begin position="249"/>
        <end position="266"/>
    </location>
</feature>
<keyword evidence="1" id="KW-1133">Transmembrane helix</keyword>
<feature type="transmembrane region" description="Helical" evidence="1">
    <location>
        <begin position="278"/>
        <end position="303"/>
    </location>
</feature>
<evidence type="ECO:0000313" key="4">
    <source>
        <dbReference type="Proteomes" id="UP000603234"/>
    </source>
</evidence>
<evidence type="ECO:0000259" key="2">
    <source>
        <dbReference type="Pfam" id="PF07885"/>
    </source>
</evidence>
<keyword evidence="1" id="KW-0812">Transmembrane</keyword>
<evidence type="ECO:0000256" key="1">
    <source>
        <dbReference type="SAM" id="Phobius"/>
    </source>
</evidence>
<feature type="transmembrane region" description="Helical" evidence="1">
    <location>
        <begin position="20"/>
        <end position="40"/>
    </location>
</feature>
<comment type="caution">
    <text evidence="3">The sequence shown here is derived from an EMBL/GenBank/DDBJ whole genome shotgun (WGS) entry which is preliminary data.</text>
</comment>
<dbReference type="InterPro" id="IPR013099">
    <property type="entry name" value="K_chnl_dom"/>
</dbReference>
<name>A0ABR6WX75_9FIRM</name>
<keyword evidence="4" id="KW-1185">Reference proteome</keyword>
<dbReference type="Pfam" id="PF07885">
    <property type="entry name" value="Ion_trans_2"/>
    <property type="match status" value="1"/>
</dbReference>
<reference evidence="3 4" key="1">
    <citation type="journal article" date="2020" name="mSystems">
        <title>Defining Genomic and Predicted Metabolic Features of the Acetobacterium Genus.</title>
        <authorList>
            <person name="Ross D.E."/>
            <person name="Marshall C.W."/>
            <person name="Gulliver D."/>
            <person name="May H.D."/>
            <person name="Norman R.S."/>
        </authorList>
    </citation>
    <scope>NUCLEOTIDE SEQUENCE [LARGE SCALE GENOMIC DNA]</scope>
    <source>
        <strain evidence="3 4">DSM 8238</strain>
    </source>
</reference>
<feature type="transmembrane region" description="Helical" evidence="1">
    <location>
        <begin position="164"/>
        <end position="185"/>
    </location>
</feature>
<dbReference type="SUPFAM" id="SSF81324">
    <property type="entry name" value="Voltage-gated potassium channels"/>
    <property type="match status" value="2"/>
</dbReference>
<feature type="transmembrane region" description="Helical" evidence="1">
    <location>
        <begin position="71"/>
        <end position="90"/>
    </location>
</feature>
<keyword evidence="1" id="KW-0472">Membrane</keyword>
<feature type="transmembrane region" description="Helical" evidence="1">
    <location>
        <begin position="206"/>
        <end position="229"/>
    </location>
</feature>
<organism evidence="3 4">
    <name type="scientific">Acetobacterium fimetarium</name>
    <dbReference type="NCBI Taxonomy" id="52691"/>
    <lineage>
        <taxon>Bacteria</taxon>
        <taxon>Bacillati</taxon>
        <taxon>Bacillota</taxon>
        <taxon>Clostridia</taxon>
        <taxon>Eubacteriales</taxon>
        <taxon>Eubacteriaceae</taxon>
        <taxon>Acetobacterium</taxon>
    </lineage>
</organism>
<feature type="transmembrane region" description="Helical" evidence="1">
    <location>
        <begin position="102"/>
        <end position="124"/>
    </location>
</feature>
<dbReference type="RefSeq" id="WP_186843080.1">
    <property type="nucleotide sequence ID" value="NZ_WJBC01000021.1"/>
</dbReference>
<feature type="domain" description="Potassium channel" evidence="2">
    <location>
        <begin position="228"/>
        <end position="298"/>
    </location>
</feature>
<dbReference type="EMBL" id="WJBC01000021">
    <property type="protein sequence ID" value="MBC3805194.1"/>
    <property type="molecule type" value="Genomic_DNA"/>
</dbReference>
<evidence type="ECO:0000313" key="3">
    <source>
        <dbReference type="EMBL" id="MBC3805194.1"/>
    </source>
</evidence>
<dbReference type="Gene3D" id="1.10.287.70">
    <property type="match status" value="1"/>
</dbReference>
<proteinExistence type="predicted"/>
<dbReference type="Proteomes" id="UP000603234">
    <property type="component" value="Unassembled WGS sequence"/>
</dbReference>
<sequence length="343" mass="38833">MNQIMNGFPVQDNLANGNAIIIFYDLFIFFLFLFELFLFYNKDRYFQEIKHRENKKIKPVRRFLVKLTMSYQYQGILTVTGILLIISLVVVSSNHKILPQEFAGILLSFAAFIIVVFFVQHLFLKLDQFQDNVVSRFVSIIYYLILGHWFVLFADFISPPGLPVGLIGLGFALILCFSLMIRAIANPSLLRSSVSKRSKYQATASILKGMLALVISELVILYLMVYNCFKINPDFYAASFGRNLDAFDMFYYLVMTFATVGYGDISPVRVDGMIFSELVAIIIGLVSMFSTACFVGAVVAGAAQMSWNQTENTDQEEKPAEETSPGKANMLSVIREKLKNKDI</sequence>